<dbReference type="Proteomes" id="UP000324832">
    <property type="component" value="Unassembled WGS sequence"/>
</dbReference>
<evidence type="ECO:0000256" key="1">
    <source>
        <dbReference type="ARBA" id="ARBA00004613"/>
    </source>
</evidence>
<gene>
    <name evidence="6" type="ORF">LSINAPIS_LOCUS2995</name>
</gene>
<dbReference type="PANTHER" id="PTHR11610:SF37">
    <property type="entry name" value="GH01208P"/>
    <property type="match status" value="1"/>
</dbReference>
<dbReference type="GO" id="GO:0016042">
    <property type="term" value="P:lipid catabolic process"/>
    <property type="evidence" value="ECO:0007669"/>
    <property type="project" value="TreeGrafter"/>
</dbReference>
<protein>
    <recommendedName>
        <fullName evidence="5">Lipase domain-containing protein</fullName>
    </recommendedName>
</protein>
<dbReference type="AlphaFoldDB" id="A0A5E4PVF1"/>
<dbReference type="GO" id="GO:0017171">
    <property type="term" value="F:serine hydrolase activity"/>
    <property type="evidence" value="ECO:0007669"/>
    <property type="project" value="TreeGrafter"/>
</dbReference>
<name>A0A5E4PVF1_9NEOP</name>
<organism evidence="6 7">
    <name type="scientific">Leptidea sinapis</name>
    <dbReference type="NCBI Taxonomy" id="189913"/>
    <lineage>
        <taxon>Eukaryota</taxon>
        <taxon>Metazoa</taxon>
        <taxon>Ecdysozoa</taxon>
        <taxon>Arthropoda</taxon>
        <taxon>Hexapoda</taxon>
        <taxon>Insecta</taxon>
        <taxon>Pterygota</taxon>
        <taxon>Neoptera</taxon>
        <taxon>Endopterygota</taxon>
        <taxon>Lepidoptera</taxon>
        <taxon>Glossata</taxon>
        <taxon>Ditrysia</taxon>
        <taxon>Papilionoidea</taxon>
        <taxon>Pieridae</taxon>
        <taxon>Dismorphiinae</taxon>
        <taxon>Leptidea</taxon>
    </lineage>
</organism>
<dbReference type="InterPro" id="IPR013818">
    <property type="entry name" value="Lipase"/>
</dbReference>
<dbReference type="InterPro" id="IPR000734">
    <property type="entry name" value="TAG_lipase"/>
</dbReference>
<comment type="subcellular location">
    <subcellularLocation>
        <location evidence="1">Secreted</location>
    </subcellularLocation>
</comment>
<evidence type="ECO:0000256" key="2">
    <source>
        <dbReference type="ARBA" id="ARBA00010701"/>
    </source>
</evidence>
<comment type="similarity">
    <text evidence="2 4">Belongs to the AB hydrolase superfamily. Lipase family.</text>
</comment>
<dbReference type="PANTHER" id="PTHR11610">
    <property type="entry name" value="LIPASE"/>
    <property type="match status" value="1"/>
</dbReference>
<sequence>MWRQIGAQLGSAIITMSNNGLDIQNLQLIAHSLGAHLMGYAGKQVKKEGKIVGRITGLDPSGPLYSGALSMKGLEANCAEFVDVIHTDPGTYGITDSIGNVDIWANCDMNLQPGCPPRNYELLNADDRCSHDRAPKYYVETLQYPEAFAAIKVSSCKDWSSGGSLNKSEIFTR</sequence>
<dbReference type="PRINTS" id="PR00821">
    <property type="entry name" value="TAGLIPASE"/>
</dbReference>
<accession>A0A5E4PVF1</accession>
<dbReference type="SUPFAM" id="SSF53474">
    <property type="entry name" value="alpha/beta-Hydrolases"/>
    <property type="match status" value="1"/>
</dbReference>
<keyword evidence="3" id="KW-0964">Secreted</keyword>
<dbReference type="EMBL" id="FZQP02000670">
    <property type="protein sequence ID" value="VVC89986.1"/>
    <property type="molecule type" value="Genomic_DNA"/>
</dbReference>
<dbReference type="Gene3D" id="3.40.50.1820">
    <property type="entry name" value="alpha/beta hydrolase"/>
    <property type="match status" value="1"/>
</dbReference>
<dbReference type="GO" id="GO:0005615">
    <property type="term" value="C:extracellular space"/>
    <property type="evidence" value="ECO:0007669"/>
    <property type="project" value="TreeGrafter"/>
</dbReference>
<evidence type="ECO:0000256" key="4">
    <source>
        <dbReference type="RuleBase" id="RU004262"/>
    </source>
</evidence>
<dbReference type="InterPro" id="IPR029058">
    <property type="entry name" value="AB_hydrolase_fold"/>
</dbReference>
<proteinExistence type="inferred from homology"/>
<keyword evidence="7" id="KW-1185">Reference proteome</keyword>
<reference evidence="6 7" key="1">
    <citation type="submission" date="2017-07" db="EMBL/GenBank/DDBJ databases">
        <authorList>
            <person name="Talla V."/>
            <person name="Backstrom N."/>
        </authorList>
    </citation>
    <scope>NUCLEOTIDE SEQUENCE [LARGE SCALE GENOMIC DNA]</scope>
</reference>
<evidence type="ECO:0000259" key="5">
    <source>
        <dbReference type="Pfam" id="PF00151"/>
    </source>
</evidence>
<feature type="domain" description="Lipase" evidence="5">
    <location>
        <begin position="3"/>
        <end position="166"/>
    </location>
</feature>
<evidence type="ECO:0000313" key="6">
    <source>
        <dbReference type="EMBL" id="VVC89986.1"/>
    </source>
</evidence>
<dbReference type="GO" id="GO:0016298">
    <property type="term" value="F:lipase activity"/>
    <property type="evidence" value="ECO:0007669"/>
    <property type="project" value="InterPro"/>
</dbReference>
<dbReference type="Pfam" id="PF00151">
    <property type="entry name" value="Lipase"/>
    <property type="match status" value="1"/>
</dbReference>
<evidence type="ECO:0000313" key="7">
    <source>
        <dbReference type="Proteomes" id="UP000324832"/>
    </source>
</evidence>
<evidence type="ECO:0000256" key="3">
    <source>
        <dbReference type="ARBA" id="ARBA00022525"/>
    </source>
</evidence>